<accession>A0AAV0ZLE5</accession>
<dbReference type="Proteomes" id="UP001157006">
    <property type="component" value="Chromosome 2"/>
</dbReference>
<evidence type="ECO:0000313" key="11">
    <source>
        <dbReference type="Proteomes" id="UP001157006"/>
    </source>
</evidence>
<dbReference type="GO" id="GO:0008270">
    <property type="term" value="F:zinc ion binding"/>
    <property type="evidence" value="ECO:0007669"/>
    <property type="project" value="UniProtKB-KW"/>
</dbReference>
<dbReference type="SUPFAM" id="SSF50978">
    <property type="entry name" value="WD40 repeat-like"/>
    <property type="match status" value="1"/>
</dbReference>
<dbReference type="Gene3D" id="1.10.510.10">
    <property type="entry name" value="Transferase(Phosphotransferase) domain 1"/>
    <property type="match status" value="1"/>
</dbReference>
<dbReference type="SMART" id="SM00184">
    <property type="entry name" value="RING"/>
    <property type="match status" value="1"/>
</dbReference>
<evidence type="ECO:0000259" key="8">
    <source>
        <dbReference type="PROSITE" id="PS50011"/>
    </source>
</evidence>
<dbReference type="GO" id="GO:0004672">
    <property type="term" value="F:protein kinase activity"/>
    <property type="evidence" value="ECO:0007669"/>
    <property type="project" value="InterPro"/>
</dbReference>
<name>A0AAV0ZLE5_VICFA</name>
<evidence type="ECO:0000256" key="2">
    <source>
        <dbReference type="ARBA" id="ARBA00022723"/>
    </source>
</evidence>
<proteinExistence type="predicted"/>
<dbReference type="Pfam" id="PF00400">
    <property type="entry name" value="WD40"/>
    <property type="match status" value="3"/>
</dbReference>
<dbReference type="InterPro" id="IPR036322">
    <property type="entry name" value="WD40_repeat_dom_sf"/>
</dbReference>
<evidence type="ECO:0000256" key="4">
    <source>
        <dbReference type="ARBA" id="ARBA00022771"/>
    </source>
</evidence>
<dbReference type="InterPro" id="IPR044715">
    <property type="entry name" value="WDR86-like"/>
</dbReference>
<dbReference type="Gene3D" id="3.30.40.10">
    <property type="entry name" value="Zinc/RING finger domain, C3HC4 (zinc finger)"/>
    <property type="match status" value="1"/>
</dbReference>
<keyword evidence="5" id="KW-0862">Zinc</keyword>
<dbReference type="InterPro" id="IPR017907">
    <property type="entry name" value="Znf_RING_CS"/>
</dbReference>
<dbReference type="PROSITE" id="PS00518">
    <property type="entry name" value="ZF_RING_1"/>
    <property type="match status" value="1"/>
</dbReference>
<dbReference type="InterPro" id="IPR001680">
    <property type="entry name" value="WD40_rpt"/>
</dbReference>
<feature type="repeat" description="WD" evidence="7">
    <location>
        <begin position="638"/>
        <end position="663"/>
    </location>
</feature>
<keyword evidence="4 6" id="KW-0863">Zinc-finger</keyword>
<dbReference type="InterPro" id="IPR000719">
    <property type="entry name" value="Prot_kinase_dom"/>
</dbReference>
<keyword evidence="2" id="KW-0479">Metal-binding</keyword>
<dbReference type="CDD" id="cd16587">
    <property type="entry name" value="RING-HC_TRIM32_C-VII"/>
    <property type="match status" value="1"/>
</dbReference>
<keyword evidence="1 7" id="KW-0853">WD repeat</keyword>
<evidence type="ECO:0000256" key="6">
    <source>
        <dbReference type="PROSITE-ProRule" id="PRU00175"/>
    </source>
</evidence>
<keyword evidence="3" id="KW-0677">Repeat</keyword>
<feature type="repeat" description="WD" evidence="7">
    <location>
        <begin position="664"/>
        <end position="703"/>
    </location>
</feature>
<evidence type="ECO:0000256" key="5">
    <source>
        <dbReference type="ARBA" id="ARBA00022833"/>
    </source>
</evidence>
<dbReference type="InterPro" id="IPR013083">
    <property type="entry name" value="Znf_RING/FYVE/PHD"/>
</dbReference>
<evidence type="ECO:0000256" key="7">
    <source>
        <dbReference type="PROSITE-ProRule" id="PRU00221"/>
    </source>
</evidence>
<dbReference type="InterPro" id="IPR020472">
    <property type="entry name" value="WD40_PAC1"/>
</dbReference>
<keyword evidence="11" id="KW-1185">Reference proteome</keyword>
<feature type="repeat" description="WD" evidence="7">
    <location>
        <begin position="534"/>
        <end position="573"/>
    </location>
</feature>
<dbReference type="PROSITE" id="PS50089">
    <property type="entry name" value="ZF_RING_2"/>
    <property type="match status" value="1"/>
</dbReference>
<dbReference type="EMBL" id="OX451737">
    <property type="protein sequence ID" value="CAI8598328.1"/>
    <property type="molecule type" value="Genomic_DNA"/>
</dbReference>
<dbReference type="PROSITE" id="PS50082">
    <property type="entry name" value="WD_REPEATS_2"/>
    <property type="match status" value="3"/>
</dbReference>
<evidence type="ECO:0000313" key="10">
    <source>
        <dbReference type="EMBL" id="CAI8598328.1"/>
    </source>
</evidence>
<dbReference type="SMART" id="SM00320">
    <property type="entry name" value="WD40"/>
    <property type="match status" value="6"/>
</dbReference>
<gene>
    <name evidence="10" type="ORF">VFH_II122280</name>
</gene>
<dbReference type="PROSITE" id="PS50294">
    <property type="entry name" value="WD_REPEATS_REGION"/>
    <property type="match status" value="2"/>
</dbReference>
<dbReference type="SMART" id="SM00220">
    <property type="entry name" value="S_TKc"/>
    <property type="match status" value="1"/>
</dbReference>
<feature type="domain" description="Protein kinase" evidence="8">
    <location>
        <begin position="133"/>
        <end position="458"/>
    </location>
</feature>
<dbReference type="GO" id="GO:0005524">
    <property type="term" value="F:ATP binding"/>
    <property type="evidence" value="ECO:0007669"/>
    <property type="project" value="InterPro"/>
</dbReference>
<dbReference type="SUPFAM" id="SSF56112">
    <property type="entry name" value="Protein kinase-like (PK-like)"/>
    <property type="match status" value="1"/>
</dbReference>
<dbReference type="InterPro" id="IPR015943">
    <property type="entry name" value="WD40/YVTN_repeat-like_dom_sf"/>
</dbReference>
<dbReference type="PROSITE" id="PS50011">
    <property type="entry name" value="PROTEIN_KINASE_DOM"/>
    <property type="match status" value="1"/>
</dbReference>
<dbReference type="PRINTS" id="PR00320">
    <property type="entry name" value="GPROTEINBRPT"/>
</dbReference>
<dbReference type="PANTHER" id="PTHR44489:SF11">
    <property type="entry name" value="WD REPEAT DOMAIN 86"/>
    <property type="match status" value="1"/>
</dbReference>
<protein>
    <submittedName>
        <fullName evidence="10">Uncharacterized protein</fullName>
    </submittedName>
</protein>
<dbReference type="AlphaFoldDB" id="A0AAV0ZLE5"/>
<evidence type="ECO:0000256" key="3">
    <source>
        <dbReference type="ARBA" id="ARBA00022737"/>
    </source>
</evidence>
<dbReference type="PANTHER" id="PTHR44489">
    <property type="match status" value="1"/>
</dbReference>
<dbReference type="InterPro" id="IPR001841">
    <property type="entry name" value="Znf_RING"/>
</dbReference>
<evidence type="ECO:0000256" key="1">
    <source>
        <dbReference type="ARBA" id="ARBA00022574"/>
    </source>
</evidence>
<reference evidence="10 11" key="1">
    <citation type="submission" date="2023-01" db="EMBL/GenBank/DDBJ databases">
        <authorList>
            <person name="Kreplak J."/>
        </authorList>
    </citation>
    <scope>NUCLEOTIDE SEQUENCE [LARGE SCALE GENOMIC DNA]</scope>
</reference>
<dbReference type="InterPro" id="IPR011009">
    <property type="entry name" value="Kinase-like_dom_sf"/>
</dbReference>
<dbReference type="Gene3D" id="2.130.10.10">
    <property type="entry name" value="YVTN repeat-like/Quinoprotein amine dehydrogenase"/>
    <property type="match status" value="2"/>
</dbReference>
<feature type="domain" description="RING-type" evidence="9">
    <location>
        <begin position="10"/>
        <end position="55"/>
    </location>
</feature>
<dbReference type="SUPFAM" id="SSF57850">
    <property type="entry name" value="RING/U-box"/>
    <property type="match status" value="1"/>
</dbReference>
<dbReference type="Pfam" id="PF13445">
    <property type="entry name" value="zf-RING_UBOX"/>
    <property type="match status" value="1"/>
</dbReference>
<evidence type="ECO:0000259" key="9">
    <source>
        <dbReference type="PROSITE" id="PS50089"/>
    </source>
</evidence>
<organism evidence="10 11">
    <name type="scientific">Vicia faba</name>
    <name type="common">Broad bean</name>
    <name type="synonym">Faba vulgaris</name>
    <dbReference type="NCBI Taxonomy" id="3906"/>
    <lineage>
        <taxon>Eukaryota</taxon>
        <taxon>Viridiplantae</taxon>
        <taxon>Streptophyta</taxon>
        <taxon>Embryophyta</taxon>
        <taxon>Tracheophyta</taxon>
        <taxon>Spermatophyta</taxon>
        <taxon>Magnoliopsida</taxon>
        <taxon>eudicotyledons</taxon>
        <taxon>Gunneridae</taxon>
        <taxon>Pentapetalae</taxon>
        <taxon>rosids</taxon>
        <taxon>fabids</taxon>
        <taxon>Fabales</taxon>
        <taxon>Fabaceae</taxon>
        <taxon>Papilionoideae</taxon>
        <taxon>50 kb inversion clade</taxon>
        <taxon>NPAAA clade</taxon>
        <taxon>Hologalegina</taxon>
        <taxon>IRL clade</taxon>
        <taxon>Fabeae</taxon>
        <taxon>Vicia</taxon>
    </lineage>
</organism>
<dbReference type="InterPro" id="IPR027370">
    <property type="entry name" value="Znf-RING_euk"/>
</dbReference>
<sequence>MEELPELPECPVCLQNYDGENAIPRVLSCGHTVCEACLVELQERFPNTIRCPACTQLVKYSHNQGPSSLPKNIDLLRICLEQHSSSKHQKSNQKSNHERYLINYGYSSRFWSDEFYAAWKDWILPNDVVSVDENGFGRFSSGSKGRVCFGVNRTVSLVPVVSLVLVSDLKFKFSYVAWVIKCLEGMNEVVREGLGLILEGSVRQGRLCRVYGLWSEVVGGSLYLVCERHSGRFLDEYGGLRSVNGDGLGLDKGGVCHFATIAKSIVEGVIALNLEGLVAGFLGLECFSFDELGGVCIDLNEVLVMGRKIVDRVSGGAGDDHEAMCRDCLNNELFVSPEVLSMLLHEEIVNPESGDLRYPIGYGSDVWSLACVLLQLLLRNALPRITLQMSAENGIDVSASYISWVEKVYSVLEEKIGSENLSLKQTLCKCLDINPGNRPDVMDVRKCIQDVLVKHQFGFLGDTEVAVNRNNTGHPVILAKLCQLLHESSKEPRDHELLVKVNGGQPEFLQGAENISDEDFAASLSQGMTELKDLQGHLGSITGLAVGGGYLFSSSFDKTVRVWSLQDFSHVHTFRGHENKVMALVYVDGEESLCISGDGGGGIFLWDIAASLRQEPLRKWYEPKDWRFSGIHSMTTFGSLLYTGSGDRTIKAWSIKDGTLMCTMNGHKSVVSTLSVCDDVLYSGSWDGTIRLWSLNDHSPLAILGEDLPGEKKSILAITVSRNLLVAAYENGCIKVWSNDVLMTSKTLHSGAIFAMSMQGKCLYTGGWDTNVNIQELSGDELELNVNAFGSIPSGSVVTAILCSQGKLFVGCGHKSIKVYGAK</sequence>